<dbReference type="Gene3D" id="2.60.40.60">
    <property type="entry name" value="Cadherins"/>
    <property type="match status" value="1"/>
</dbReference>
<dbReference type="GO" id="GO:0007156">
    <property type="term" value="P:homophilic cell adhesion via plasma membrane adhesion molecules"/>
    <property type="evidence" value="ECO:0007669"/>
    <property type="project" value="InterPro"/>
</dbReference>
<dbReference type="InterPro" id="IPR002126">
    <property type="entry name" value="Cadherin-like_dom"/>
</dbReference>
<protein>
    <recommendedName>
        <fullName evidence="3">Cadherin domain-containing protein</fullName>
    </recommendedName>
</protein>
<evidence type="ECO:0000256" key="2">
    <source>
        <dbReference type="SAM" id="Phobius"/>
    </source>
</evidence>
<keyword evidence="5" id="KW-1185">Reference proteome</keyword>
<keyword evidence="2" id="KW-0472">Membrane</keyword>
<sequence length="336" mass="37646">LITDAGTTNVTVLQEERIAVLPGDVIGWRCAEENLIMFKDCSSLQGCPTHTRKTVSPRNLVPGTEFNWTADSAVISGAFYVVKFTLENNTANYFPSYNISVKDHIEIGGYVANLGLKGVDYMESITYQILPDPLDVNDTWKYFSVNSEGILRTTRRLLPSRYLDIYRMIVTADDSCGNTASVSLDISAENWPPFIQSLPNSIAIKEDTPPNEVIYTTEVNDLYGDPVCCTLSHTHPQTFNFNVTNDPPESSLYHVVTTRTARFRYEDFNSYMIYMCCDDTQNRAEGVLIVNIKKPVVTTPYTPPKWFFTSIAVGMIPITIITTIGCGLLWLTMFAT</sequence>
<accession>A0A8W8KXG3</accession>
<dbReference type="GO" id="GO:0016020">
    <property type="term" value="C:membrane"/>
    <property type="evidence" value="ECO:0007669"/>
    <property type="project" value="InterPro"/>
</dbReference>
<dbReference type="EnsemblMetazoa" id="G25684.1">
    <property type="protein sequence ID" value="G25684.1:cds"/>
    <property type="gene ID" value="G25684"/>
</dbReference>
<dbReference type="PROSITE" id="PS50268">
    <property type="entry name" value="CADHERIN_2"/>
    <property type="match status" value="1"/>
</dbReference>
<name>A0A8W8KXG3_MAGGI</name>
<proteinExistence type="predicted"/>
<evidence type="ECO:0000313" key="4">
    <source>
        <dbReference type="EnsemblMetazoa" id="G25684.1:cds"/>
    </source>
</evidence>
<dbReference type="Proteomes" id="UP000005408">
    <property type="component" value="Unassembled WGS sequence"/>
</dbReference>
<keyword evidence="1" id="KW-0106">Calcium</keyword>
<keyword evidence="2" id="KW-0812">Transmembrane</keyword>
<dbReference type="AlphaFoldDB" id="A0A8W8KXG3"/>
<dbReference type="SUPFAM" id="SSF49313">
    <property type="entry name" value="Cadherin-like"/>
    <property type="match status" value="1"/>
</dbReference>
<reference evidence="4" key="1">
    <citation type="submission" date="2022-08" db="UniProtKB">
        <authorList>
            <consortium name="EnsemblMetazoa"/>
        </authorList>
    </citation>
    <scope>IDENTIFICATION</scope>
    <source>
        <strain evidence="4">05x7-T-G4-1.051#20</strain>
    </source>
</reference>
<dbReference type="InterPro" id="IPR015919">
    <property type="entry name" value="Cadherin-like_sf"/>
</dbReference>
<feature type="domain" description="Cadherin" evidence="3">
    <location>
        <begin position="93"/>
        <end position="194"/>
    </location>
</feature>
<evidence type="ECO:0000256" key="1">
    <source>
        <dbReference type="PROSITE-ProRule" id="PRU00043"/>
    </source>
</evidence>
<organism evidence="4 5">
    <name type="scientific">Magallana gigas</name>
    <name type="common">Pacific oyster</name>
    <name type="synonym">Crassostrea gigas</name>
    <dbReference type="NCBI Taxonomy" id="29159"/>
    <lineage>
        <taxon>Eukaryota</taxon>
        <taxon>Metazoa</taxon>
        <taxon>Spiralia</taxon>
        <taxon>Lophotrochozoa</taxon>
        <taxon>Mollusca</taxon>
        <taxon>Bivalvia</taxon>
        <taxon>Autobranchia</taxon>
        <taxon>Pteriomorphia</taxon>
        <taxon>Ostreida</taxon>
        <taxon>Ostreoidea</taxon>
        <taxon>Ostreidae</taxon>
        <taxon>Magallana</taxon>
    </lineage>
</organism>
<dbReference type="GO" id="GO:0005509">
    <property type="term" value="F:calcium ion binding"/>
    <property type="evidence" value="ECO:0007669"/>
    <property type="project" value="UniProtKB-UniRule"/>
</dbReference>
<evidence type="ECO:0000259" key="3">
    <source>
        <dbReference type="PROSITE" id="PS50268"/>
    </source>
</evidence>
<feature type="transmembrane region" description="Helical" evidence="2">
    <location>
        <begin position="306"/>
        <end position="331"/>
    </location>
</feature>
<keyword evidence="2" id="KW-1133">Transmembrane helix</keyword>
<evidence type="ECO:0000313" key="5">
    <source>
        <dbReference type="Proteomes" id="UP000005408"/>
    </source>
</evidence>